<feature type="active site" description="Tele-phosphohistidine intermediate" evidence="1">
    <location>
        <position position="8"/>
    </location>
</feature>
<gene>
    <name evidence="3" type="ORF">OG327_15015</name>
</gene>
<dbReference type="CDD" id="cd07067">
    <property type="entry name" value="HP_PGM_like"/>
    <property type="match status" value="1"/>
</dbReference>
<evidence type="ECO:0000256" key="2">
    <source>
        <dbReference type="PIRSR" id="PIRSR613078-2"/>
    </source>
</evidence>
<reference evidence="3" key="1">
    <citation type="submission" date="2022-10" db="EMBL/GenBank/DDBJ databases">
        <title>The complete genomes of actinobacterial strains from the NBC collection.</title>
        <authorList>
            <person name="Joergensen T.S."/>
            <person name="Alvarez Arevalo M."/>
            <person name="Sterndorff E.B."/>
            <person name="Faurdal D."/>
            <person name="Vuksanovic O."/>
            <person name="Mourched A.-S."/>
            <person name="Charusanti P."/>
            <person name="Shaw S."/>
            <person name="Blin K."/>
            <person name="Weber T."/>
        </authorList>
    </citation>
    <scope>NUCLEOTIDE SEQUENCE</scope>
    <source>
        <strain evidence="3">NBC_00049</strain>
    </source>
</reference>
<dbReference type="InterPro" id="IPR050275">
    <property type="entry name" value="PGM_Phosphatase"/>
</dbReference>
<feature type="binding site" evidence="2">
    <location>
        <begin position="7"/>
        <end position="14"/>
    </location>
    <ligand>
        <name>substrate</name>
    </ligand>
</feature>
<dbReference type="SMART" id="SM00855">
    <property type="entry name" value="PGAM"/>
    <property type="match status" value="1"/>
</dbReference>
<dbReference type="EMBL" id="CP108264">
    <property type="protein sequence ID" value="WTU74528.1"/>
    <property type="molecule type" value="Genomic_DNA"/>
</dbReference>
<dbReference type="SUPFAM" id="SSF53254">
    <property type="entry name" value="Phosphoglycerate mutase-like"/>
    <property type="match status" value="1"/>
</dbReference>
<accession>A0AAU2JST6</accession>
<protein>
    <submittedName>
        <fullName evidence="3">Histidine phosphatase family protein</fullName>
    </submittedName>
</protein>
<proteinExistence type="predicted"/>
<dbReference type="Pfam" id="PF00300">
    <property type="entry name" value="His_Phos_1"/>
    <property type="match status" value="1"/>
</dbReference>
<name>A0AAU2JST6_9ACTN</name>
<organism evidence="3">
    <name type="scientific">Streptomyces sp. NBC_00049</name>
    <dbReference type="NCBI Taxonomy" id="2903617"/>
    <lineage>
        <taxon>Bacteria</taxon>
        <taxon>Bacillati</taxon>
        <taxon>Actinomycetota</taxon>
        <taxon>Actinomycetes</taxon>
        <taxon>Kitasatosporales</taxon>
        <taxon>Streptomycetaceae</taxon>
        <taxon>Streptomyces</taxon>
    </lineage>
</organism>
<dbReference type="InterPro" id="IPR013078">
    <property type="entry name" value="His_Pase_superF_clade-1"/>
</dbReference>
<sequence>MRIVLLRHAETSLNRQNRFQAQADVPLGETGLRQAGAVADTLDPDRWSAVYSSLLTRAVQTAGVIADRLHVPHFRHAELAERNLGEIDGLDRAEFARRHPDTMRRLLTDPSYAPPGGESGDAARIRFSEGLRNVVRAAPGDPDRPPLVVTHGGVLGLLHRELLDTPGQMIGNCRAAELEAITDGAGEIRFRLLSWDVEPRQCEAPAWQRTAPAVLVPRGAA</sequence>
<evidence type="ECO:0000256" key="1">
    <source>
        <dbReference type="PIRSR" id="PIRSR613078-1"/>
    </source>
</evidence>
<dbReference type="InterPro" id="IPR029033">
    <property type="entry name" value="His_PPase_superfam"/>
</dbReference>
<feature type="binding site" evidence="2">
    <location>
        <position position="57"/>
    </location>
    <ligand>
        <name>substrate</name>
    </ligand>
</feature>
<dbReference type="GO" id="GO:0005829">
    <property type="term" value="C:cytosol"/>
    <property type="evidence" value="ECO:0007669"/>
    <property type="project" value="TreeGrafter"/>
</dbReference>
<dbReference type="AlphaFoldDB" id="A0AAU2JST6"/>
<dbReference type="Gene3D" id="3.40.50.1240">
    <property type="entry name" value="Phosphoglycerate mutase-like"/>
    <property type="match status" value="1"/>
</dbReference>
<feature type="active site" description="Proton donor/acceptor" evidence="1">
    <location>
        <position position="81"/>
    </location>
</feature>
<dbReference type="PANTHER" id="PTHR48100">
    <property type="entry name" value="BROAD-SPECIFICITY PHOSPHATASE YOR283W-RELATED"/>
    <property type="match status" value="1"/>
</dbReference>
<dbReference type="GO" id="GO:0016791">
    <property type="term" value="F:phosphatase activity"/>
    <property type="evidence" value="ECO:0007669"/>
    <property type="project" value="TreeGrafter"/>
</dbReference>
<evidence type="ECO:0000313" key="3">
    <source>
        <dbReference type="EMBL" id="WTU74528.1"/>
    </source>
</evidence>
<dbReference type="PANTHER" id="PTHR48100:SF44">
    <property type="entry name" value="PHOSPHATASE C1620.13-RELATED"/>
    <property type="match status" value="1"/>
</dbReference>